<sequence length="61" mass="6598">MKKMDKQSDTTLIDQHNHTSTMGDYVTDAPELGGQPQTIQQAVSSSESSSEETPTDDAAQQ</sequence>
<gene>
    <name evidence="2" type="ORF">H7R52_05730</name>
</gene>
<feature type="region of interest" description="Disordered" evidence="1">
    <location>
        <begin position="1"/>
        <end position="61"/>
    </location>
</feature>
<reference evidence="2" key="1">
    <citation type="submission" date="2020-08" db="EMBL/GenBank/DDBJ databases">
        <title>Complete genome sequence of Weissella confusa strain FS54 provides insights into metabolic potential.</title>
        <authorList>
            <person name="Fhoula I."/>
            <person name="Najjari A."/>
            <person name="Lekired A."/>
            <person name="Bessrour-Aouam N."/>
            <person name="Jaballah S."/>
            <person name="Klibi N."/>
            <person name="Ouzari H.-I."/>
        </authorList>
    </citation>
    <scope>NUCLEOTIDE SEQUENCE</scope>
    <source>
        <strain evidence="2">FS54</strain>
    </source>
</reference>
<accession>A0A923NDA9</accession>
<dbReference type="AlphaFoldDB" id="A0A923NDA9"/>
<name>A0A923NDA9_WEICO</name>
<evidence type="ECO:0000313" key="3">
    <source>
        <dbReference type="Proteomes" id="UP000650485"/>
    </source>
</evidence>
<protein>
    <submittedName>
        <fullName evidence="2">Uncharacterized protein</fullName>
    </submittedName>
</protein>
<evidence type="ECO:0000256" key="1">
    <source>
        <dbReference type="SAM" id="MobiDB-lite"/>
    </source>
</evidence>
<evidence type="ECO:0000313" key="2">
    <source>
        <dbReference type="EMBL" id="MBC6498432.1"/>
    </source>
</evidence>
<dbReference type="EMBL" id="JACSZT010000004">
    <property type="protein sequence ID" value="MBC6498432.1"/>
    <property type="molecule type" value="Genomic_DNA"/>
</dbReference>
<organism evidence="2 3">
    <name type="scientific">Weissella confusa</name>
    <name type="common">Lactobacillus confusus</name>
    <dbReference type="NCBI Taxonomy" id="1583"/>
    <lineage>
        <taxon>Bacteria</taxon>
        <taxon>Bacillati</taxon>
        <taxon>Bacillota</taxon>
        <taxon>Bacilli</taxon>
        <taxon>Lactobacillales</taxon>
        <taxon>Lactobacillaceae</taxon>
        <taxon>Weissella</taxon>
    </lineage>
</organism>
<comment type="caution">
    <text evidence="2">The sequence shown here is derived from an EMBL/GenBank/DDBJ whole genome shotgun (WGS) entry which is preliminary data.</text>
</comment>
<feature type="compositionally biased region" description="Polar residues" evidence="1">
    <location>
        <begin position="9"/>
        <end position="22"/>
    </location>
</feature>
<dbReference type="Proteomes" id="UP000650485">
    <property type="component" value="Unassembled WGS sequence"/>
</dbReference>
<proteinExistence type="predicted"/>